<sequence length="233" mass="27542">MEITGVSVKKELLDLRDEQYQKFSRSLLPGTDNMIGVRLPVLRKLAKEIIKKDWENYLNTAEDEYFEEVMLQGIVIGLVDVSLDKRFSLIADFMPKINNWSTCDSFITGLKFTKKNEKEVWQFLQPYFRSKRTYEIRFGVVMINSYFVKPDYIKSAFAIFDVLNHENYYAKMAVAWAISTFYIHYPNETRDYLHNNKLDAFTFNKALQKITESRRIDSDTKTMIRGLKRKNCN</sequence>
<dbReference type="InterPro" id="IPR016024">
    <property type="entry name" value="ARM-type_fold"/>
</dbReference>
<dbReference type="RefSeq" id="WP_148602688.1">
    <property type="nucleotide sequence ID" value="NZ_RXYB01000003.1"/>
</dbReference>
<dbReference type="PANTHER" id="PTHR34070:SF1">
    <property type="entry name" value="DNA ALKYLATION REPAIR PROTEIN"/>
    <property type="match status" value="1"/>
</dbReference>
<dbReference type="Gene3D" id="1.25.10.90">
    <property type="match status" value="1"/>
</dbReference>
<protein>
    <submittedName>
        <fullName evidence="1">DNA alkylation repair protein</fullName>
    </submittedName>
</protein>
<gene>
    <name evidence="1" type="ORF">GH807_02580</name>
</gene>
<dbReference type="SUPFAM" id="SSF48371">
    <property type="entry name" value="ARM repeat"/>
    <property type="match status" value="1"/>
</dbReference>
<keyword evidence="2" id="KW-1185">Reference proteome</keyword>
<dbReference type="Proteomes" id="UP000653358">
    <property type="component" value="Unassembled WGS sequence"/>
</dbReference>
<proteinExistence type="predicted"/>
<organism evidence="1 2">
    <name type="scientific">Acetobacterium tundrae</name>
    <dbReference type="NCBI Taxonomy" id="132932"/>
    <lineage>
        <taxon>Bacteria</taxon>
        <taxon>Bacillati</taxon>
        <taxon>Bacillota</taxon>
        <taxon>Clostridia</taxon>
        <taxon>Eubacteriales</taxon>
        <taxon>Eubacteriaceae</taxon>
        <taxon>Acetobacterium</taxon>
    </lineage>
</organism>
<evidence type="ECO:0000313" key="2">
    <source>
        <dbReference type="Proteomes" id="UP000653358"/>
    </source>
</evidence>
<comment type="caution">
    <text evidence="1">The sequence shown here is derived from an EMBL/GenBank/DDBJ whole genome shotgun (WGS) entry which is preliminary data.</text>
</comment>
<dbReference type="InterPro" id="IPR014825">
    <property type="entry name" value="DNA_alkylation"/>
</dbReference>
<accession>A0ABR6WHJ0</accession>
<dbReference type="EMBL" id="WJBB01000002">
    <property type="protein sequence ID" value="MBC3795937.1"/>
    <property type="molecule type" value="Genomic_DNA"/>
</dbReference>
<name>A0ABR6WHJ0_9FIRM</name>
<dbReference type="CDD" id="cd06561">
    <property type="entry name" value="AlkD_like"/>
    <property type="match status" value="1"/>
</dbReference>
<dbReference type="PANTHER" id="PTHR34070">
    <property type="entry name" value="ARMADILLO-TYPE FOLD"/>
    <property type="match status" value="1"/>
</dbReference>
<reference evidence="1 2" key="1">
    <citation type="journal article" date="2020" name="mSystems">
        <title>Defining Genomic and Predicted Metabolic Features of the Acetobacterium Genus.</title>
        <authorList>
            <person name="Ross D.E."/>
            <person name="Marshall C.W."/>
            <person name="Gulliver D."/>
            <person name="May H.D."/>
            <person name="Norman R.S."/>
        </authorList>
    </citation>
    <scope>NUCLEOTIDE SEQUENCE [LARGE SCALE GENOMIC DNA]</scope>
    <source>
        <strain evidence="1 2">DSM 9173</strain>
    </source>
</reference>
<evidence type="ECO:0000313" key="1">
    <source>
        <dbReference type="EMBL" id="MBC3795937.1"/>
    </source>
</evidence>
<dbReference type="Pfam" id="PF08713">
    <property type="entry name" value="DNA_alkylation"/>
    <property type="match status" value="1"/>
</dbReference>